<sequence>MLKIYYLLLMLASTTVSVCSQPLAHWQDGIVVGREAFSGSVTTDTGQQIKRLLWQESSSQWNPFYSGLTTRPDAFTVMPGSFSSGNNTKPGSRMTSLEDIPGRSPVAEESVVRWQGNLTPVVNYF</sequence>
<reference evidence="2" key="2">
    <citation type="submission" date="2020-02" db="EMBL/GenBank/DDBJ databases">
        <authorList>
            <consortium name="NCBI Pathogen Detection Project"/>
        </authorList>
    </citation>
    <scope>NUCLEOTIDE SEQUENCE</scope>
    <source>
        <strain evidence="2">MA.CK_94/00000542</strain>
    </source>
</reference>
<comment type="caution">
    <text evidence="2">The sequence shown here is derived from an EMBL/GenBank/DDBJ whole genome shotgun (WGS) entry which is preliminary data.</text>
</comment>
<evidence type="ECO:0000256" key="1">
    <source>
        <dbReference type="SAM" id="SignalP"/>
    </source>
</evidence>
<dbReference type="AlphaFoldDB" id="A0A759KBJ0"/>
<name>A0A759KBJ0_SALER</name>
<feature type="signal peptide" evidence="1">
    <location>
        <begin position="1"/>
        <end position="20"/>
    </location>
</feature>
<dbReference type="EMBL" id="DAAXOJ010000008">
    <property type="protein sequence ID" value="HAG1892168.1"/>
    <property type="molecule type" value="Genomic_DNA"/>
</dbReference>
<accession>A0A759KBJ0</accession>
<evidence type="ECO:0008006" key="3">
    <source>
        <dbReference type="Google" id="ProtNLM"/>
    </source>
</evidence>
<keyword evidence="1" id="KW-0732">Signal</keyword>
<protein>
    <recommendedName>
        <fullName evidence="3">Fimbrial protein</fullName>
    </recommendedName>
</protein>
<proteinExistence type="predicted"/>
<feature type="chain" id="PRO_5027578814" description="Fimbrial protein" evidence="1">
    <location>
        <begin position="21"/>
        <end position="125"/>
    </location>
</feature>
<gene>
    <name evidence="2" type="ORF">G8W59_004233</name>
</gene>
<evidence type="ECO:0000313" key="2">
    <source>
        <dbReference type="EMBL" id="HAG1892168.1"/>
    </source>
</evidence>
<organism evidence="2">
    <name type="scientific">Salmonella enterica</name>
    <name type="common">Salmonella choleraesuis</name>
    <dbReference type="NCBI Taxonomy" id="28901"/>
    <lineage>
        <taxon>Bacteria</taxon>
        <taxon>Pseudomonadati</taxon>
        <taxon>Pseudomonadota</taxon>
        <taxon>Gammaproteobacteria</taxon>
        <taxon>Enterobacterales</taxon>
        <taxon>Enterobacteriaceae</taxon>
        <taxon>Salmonella</taxon>
    </lineage>
</organism>
<reference evidence="2" key="1">
    <citation type="journal article" date="2018" name="Genome Biol.">
        <title>SKESA: strategic k-mer extension for scrupulous assemblies.</title>
        <authorList>
            <person name="Souvorov A."/>
            <person name="Agarwala R."/>
            <person name="Lipman D.J."/>
        </authorList>
    </citation>
    <scope>NUCLEOTIDE SEQUENCE</scope>
    <source>
        <strain evidence="2">MA.CK_94/00000542</strain>
    </source>
</reference>